<dbReference type="PANTHER" id="PTHR34982:SF1">
    <property type="entry name" value="FLAGELLAR ASSEMBLY PROTEIN FLIH"/>
    <property type="match status" value="1"/>
</dbReference>
<evidence type="ECO:0000256" key="5">
    <source>
        <dbReference type="ARBA" id="ARBA00022448"/>
    </source>
</evidence>
<keyword evidence="7" id="KW-1005">Bacterial flagellum biogenesis</keyword>
<dbReference type="InterPro" id="IPR018035">
    <property type="entry name" value="Flagellar_FliH/T3SS_HrpE"/>
</dbReference>
<evidence type="ECO:0000256" key="3">
    <source>
        <dbReference type="ARBA" id="ARBA00006602"/>
    </source>
</evidence>
<dbReference type="RefSeq" id="WP_200236698.1">
    <property type="nucleotide sequence ID" value="NZ_JAENGP010000010.1"/>
</dbReference>
<keyword evidence="9" id="KW-1006">Bacterial flagellum protein export</keyword>
<name>A0ABS1ECB3_9BURK</name>
<sequence>MITSRPKNLPDALVLADPVFKKNTIQPAMNEAGWSPWRMDTIVDPETLKKQQEIQQAKPDPELLRQQQLAQERKNTLQQAQEQGYATGHAEGLAAGHKEGYDAGYEQGYNEGLAAAAELTASHQARLLALAEQAQEQYTHLDTSMGQALIELATTIAHHVIGQELKQHPEHIIPLVKQAITQPPGVSQAMEVQLNPEDLDLIAKSGQLPLPEHIRLKADSGIERGGWQVQTAYGEINASLQTRWAQAIASLGISAPAANQTRE</sequence>
<keyword evidence="11" id="KW-0282">Flagellum</keyword>
<comment type="similarity">
    <text evidence="3">Belongs to the FliH family.</text>
</comment>
<evidence type="ECO:0000313" key="12">
    <source>
        <dbReference type="Proteomes" id="UP000635316"/>
    </source>
</evidence>
<comment type="subcellular location">
    <subcellularLocation>
        <location evidence="2">Cytoplasm</location>
    </subcellularLocation>
</comment>
<keyword evidence="5" id="KW-0813">Transport</keyword>
<evidence type="ECO:0000256" key="2">
    <source>
        <dbReference type="ARBA" id="ARBA00004496"/>
    </source>
</evidence>
<dbReference type="InterPro" id="IPR051472">
    <property type="entry name" value="T3SS_Stator/FliH"/>
</dbReference>
<gene>
    <name evidence="11" type="ORF">JHL22_10045</name>
</gene>
<comment type="caution">
    <text evidence="11">The sequence shown here is derived from an EMBL/GenBank/DDBJ whole genome shotgun (WGS) entry which is preliminary data.</text>
</comment>
<dbReference type="PANTHER" id="PTHR34982">
    <property type="entry name" value="YOP PROTEINS TRANSLOCATION PROTEIN L"/>
    <property type="match status" value="1"/>
</dbReference>
<evidence type="ECO:0000256" key="4">
    <source>
        <dbReference type="ARBA" id="ARBA00016507"/>
    </source>
</evidence>
<accession>A0ABS1ECB3</accession>
<keyword evidence="6" id="KW-0963">Cytoplasm</keyword>
<organism evidence="11 12">
    <name type="scientific">Advenella mandrilli</name>
    <dbReference type="NCBI Taxonomy" id="2800330"/>
    <lineage>
        <taxon>Bacteria</taxon>
        <taxon>Pseudomonadati</taxon>
        <taxon>Pseudomonadota</taxon>
        <taxon>Betaproteobacteria</taxon>
        <taxon>Burkholderiales</taxon>
        <taxon>Alcaligenaceae</taxon>
    </lineage>
</organism>
<keyword evidence="11" id="KW-0969">Cilium</keyword>
<dbReference type="Proteomes" id="UP000635316">
    <property type="component" value="Unassembled WGS sequence"/>
</dbReference>
<protein>
    <recommendedName>
        <fullName evidence="4">Flagellar assembly protein FliH</fullName>
    </recommendedName>
</protein>
<feature type="domain" description="Flagellar assembly protein FliH/Type III secretion system HrpE" evidence="10">
    <location>
        <begin position="123"/>
        <end position="246"/>
    </location>
</feature>
<evidence type="ECO:0000256" key="9">
    <source>
        <dbReference type="ARBA" id="ARBA00023225"/>
    </source>
</evidence>
<dbReference type="EMBL" id="JAENGP010000010">
    <property type="protein sequence ID" value="MBK1781561.1"/>
    <property type="molecule type" value="Genomic_DNA"/>
</dbReference>
<evidence type="ECO:0000256" key="6">
    <source>
        <dbReference type="ARBA" id="ARBA00022490"/>
    </source>
</evidence>
<reference evidence="11 12" key="1">
    <citation type="submission" date="2020-12" db="EMBL/GenBank/DDBJ databases">
        <authorList>
            <person name="Lu T."/>
            <person name="Wang Q."/>
            <person name="Han X."/>
        </authorList>
    </citation>
    <scope>NUCLEOTIDE SEQUENCE [LARGE SCALE GENOMIC DNA]</scope>
    <source>
        <strain evidence="11 12">WQ 585</strain>
    </source>
</reference>
<dbReference type="InterPro" id="IPR000563">
    <property type="entry name" value="Flag_FliH"/>
</dbReference>
<evidence type="ECO:0000256" key="8">
    <source>
        <dbReference type="ARBA" id="ARBA00022927"/>
    </source>
</evidence>
<keyword evidence="12" id="KW-1185">Reference proteome</keyword>
<keyword evidence="11" id="KW-0966">Cell projection</keyword>
<keyword evidence="8" id="KW-0653">Protein transport</keyword>
<dbReference type="PRINTS" id="PR01003">
    <property type="entry name" value="FLGFLIH"/>
</dbReference>
<proteinExistence type="inferred from homology"/>
<evidence type="ECO:0000256" key="1">
    <source>
        <dbReference type="ARBA" id="ARBA00003041"/>
    </source>
</evidence>
<comment type="function">
    <text evidence="1">Needed for flagellar regrowth and assembly.</text>
</comment>
<evidence type="ECO:0000256" key="7">
    <source>
        <dbReference type="ARBA" id="ARBA00022795"/>
    </source>
</evidence>
<evidence type="ECO:0000259" key="10">
    <source>
        <dbReference type="Pfam" id="PF02108"/>
    </source>
</evidence>
<evidence type="ECO:0000313" key="11">
    <source>
        <dbReference type="EMBL" id="MBK1781561.1"/>
    </source>
</evidence>
<dbReference type="Pfam" id="PF02108">
    <property type="entry name" value="FliH"/>
    <property type="match status" value="1"/>
</dbReference>